<proteinExistence type="predicted"/>
<dbReference type="AlphaFoldDB" id="A0AA97BCB9"/>
<evidence type="ECO:0000256" key="1">
    <source>
        <dbReference type="SAM" id="Phobius"/>
    </source>
</evidence>
<sequence length="334" mass="37716">MKIAKQHGVPLSVAYQDSEQLILKTRSFRSLRILGFLIISGVLLPLLSALIPPIPSNTELMCDRPTLETTRCQKTQFIGSLPIYRHSVELQSSNQLEVQVTVLQLSDNFNLEIPSDFYEVRISIGEMSSSTETRVGLETSPALKLADPHIEMRVGLWKNPDEARAIADKIQRFLTNPAQSSLRDIHPPISWMERDIEYLQRAFLSLCHLFYPVWGILIGPSTLLLSLRQGYCKFDRLTGKLSFRPLFGKATKTVPLSDIESIAIEEFQWVSSSRGYRYRIVALTKTGKRLPIELAFVDSNLSIRQETTKAIRDFLDLPPVQIIAPGSNSLYVGQ</sequence>
<dbReference type="KEGG" id="tog:HNI00_04300"/>
<keyword evidence="1" id="KW-0472">Membrane</keyword>
<dbReference type="EMBL" id="CP053540">
    <property type="protein sequence ID" value="WOB42461.1"/>
    <property type="molecule type" value="Genomic_DNA"/>
</dbReference>
<protein>
    <submittedName>
        <fullName evidence="2">Uncharacterized protein</fullName>
    </submittedName>
</protein>
<reference evidence="2" key="1">
    <citation type="submission" date="2020-05" db="EMBL/GenBank/DDBJ databases">
        <authorList>
            <person name="Zhu T."/>
            <person name="Keshari N."/>
            <person name="Lu X."/>
        </authorList>
    </citation>
    <scope>NUCLEOTIDE SEQUENCE</scope>
    <source>
        <strain evidence="2">NK1-22</strain>
    </source>
</reference>
<dbReference type="RefSeq" id="WP_316790989.1">
    <property type="nucleotide sequence ID" value="NZ_CP053540.1"/>
</dbReference>
<gene>
    <name evidence="2" type="ORF">HNI00_04300</name>
</gene>
<evidence type="ECO:0000313" key="2">
    <source>
        <dbReference type="EMBL" id="WOB42461.1"/>
    </source>
</evidence>
<accession>A0AA97BCB9</accession>
<keyword evidence="1" id="KW-0812">Transmembrane</keyword>
<organism evidence="2">
    <name type="scientific">Thermoleptolyngbya oregonensis NK1-22</name>
    <dbReference type="NCBI Taxonomy" id="2547457"/>
    <lineage>
        <taxon>Bacteria</taxon>
        <taxon>Bacillati</taxon>
        <taxon>Cyanobacteriota</taxon>
        <taxon>Cyanophyceae</taxon>
        <taxon>Oculatellales</taxon>
        <taxon>Oculatellaceae</taxon>
        <taxon>Thermoleptolyngbya</taxon>
    </lineage>
</organism>
<feature type="transmembrane region" description="Helical" evidence="1">
    <location>
        <begin position="33"/>
        <end position="54"/>
    </location>
</feature>
<keyword evidence="1" id="KW-1133">Transmembrane helix</keyword>
<name>A0AA97BCB9_9CYAN</name>